<accession>A0ABS4G434</accession>
<comment type="similarity">
    <text evidence="1 2">Belongs to the universal stress protein A family.</text>
</comment>
<dbReference type="Proteomes" id="UP001519271">
    <property type="component" value="Unassembled WGS sequence"/>
</dbReference>
<dbReference type="InterPro" id="IPR006016">
    <property type="entry name" value="UspA"/>
</dbReference>
<dbReference type="PANTHER" id="PTHR46268">
    <property type="entry name" value="STRESS RESPONSE PROTEIN NHAX"/>
    <property type="match status" value="1"/>
</dbReference>
<comment type="subcellular location">
    <subcellularLocation>
        <location evidence="2">Cytoplasm</location>
    </subcellularLocation>
</comment>
<protein>
    <recommendedName>
        <fullName evidence="2">Universal stress protein</fullName>
    </recommendedName>
</protein>
<dbReference type="PANTHER" id="PTHR46268:SF6">
    <property type="entry name" value="UNIVERSAL STRESS PROTEIN UP12"/>
    <property type="match status" value="1"/>
</dbReference>
<evidence type="ECO:0000313" key="5">
    <source>
        <dbReference type="Proteomes" id="UP001519271"/>
    </source>
</evidence>
<comment type="caution">
    <text evidence="4">The sequence shown here is derived from an EMBL/GenBank/DDBJ whole genome shotgun (WGS) entry which is preliminary data.</text>
</comment>
<reference evidence="4 5" key="1">
    <citation type="submission" date="2021-03" db="EMBL/GenBank/DDBJ databases">
        <title>Genomic Encyclopedia of Type Strains, Phase IV (KMG-IV): sequencing the most valuable type-strain genomes for metagenomic binning, comparative biology and taxonomic classification.</title>
        <authorList>
            <person name="Goeker M."/>
        </authorList>
    </citation>
    <scope>NUCLEOTIDE SEQUENCE [LARGE SCALE GENOMIC DNA]</scope>
    <source>
        <strain evidence="4 5">DSM 6139</strain>
    </source>
</reference>
<feature type="domain" description="UspA" evidence="3">
    <location>
        <begin position="1"/>
        <end position="141"/>
    </location>
</feature>
<name>A0ABS4G434_9CLOT</name>
<sequence>MFKKILVATDGSEYSRHALAAALEIAKQFGSEIELLHVIMKHPNMIASEVTVGIDMTSMEYEALSKTVMEDTMKGIEAGEVKIETKIVHGYPSQAVVEEAKKGADLIVMGTKGHGPWAGAIMGSVTQRVVSNAPCPVLVVK</sequence>
<gene>
    <name evidence="4" type="ORF">J2Z34_001783</name>
</gene>
<evidence type="ECO:0000256" key="1">
    <source>
        <dbReference type="ARBA" id="ARBA00008791"/>
    </source>
</evidence>
<evidence type="ECO:0000313" key="4">
    <source>
        <dbReference type="EMBL" id="MBP1919294.1"/>
    </source>
</evidence>
<dbReference type="EMBL" id="JAGGKC010000013">
    <property type="protein sequence ID" value="MBP1919294.1"/>
    <property type="molecule type" value="Genomic_DNA"/>
</dbReference>
<dbReference type="PIRSF" id="PIRSF006276">
    <property type="entry name" value="UspA"/>
    <property type="match status" value="1"/>
</dbReference>
<proteinExistence type="inferred from homology"/>
<dbReference type="PRINTS" id="PR01438">
    <property type="entry name" value="UNVRSLSTRESS"/>
</dbReference>
<keyword evidence="2" id="KW-0963">Cytoplasm</keyword>
<dbReference type="CDD" id="cd00293">
    <property type="entry name" value="USP-like"/>
    <property type="match status" value="1"/>
</dbReference>
<dbReference type="Pfam" id="PF00582">
    <property type="entry name" value="Usp"/>
    <property type="match status" value="1"/>
</dbReference>
<dbReference type="SUPFAM" id="SSF52402">
    <property type="entry name" value="Adenine nucleotide alpha hydrolases-like"/>
    <property type="match status" value="1"/>
</dbReference>
<dbReference type="Gene3D" id="3.40.50.620">
    <property type="entry name" value="HUPs"/>
    <property type="match status" value="1"/>
</dbReference>
<dbReference type="InterPro" id="IPR014729">
    <property type="entry name" value="Rossmann-like_a/b/a_fold"/>
</dbReference>
<keyword evidence="5" id="KW-1185">Reference proteome</keyword>
<dbReference type="RefSeq" id="WP_209459500.1">
    <property type="nucleotide sequence ID" value="NZ_JAGGKC010000013.1"/>
</dbReference>
<organism evidence="4 5">
    <name type="scientific">Youngiibacter multivorans</name>
    <dbReference type="NCBI Taxonomy" id="937251"/>
    <lineage>
        <taxon>Bacteria</taxon>
        <taxon>Bacillati</taxon>
        <taxon>Bacillota</taxon>
        <taxon>Clostridia</taxon>
        <taxon>Eubacteriales</taxon>
        <taxon>Clostridiaceae</taxon>
        <taxon>Youngiibacter</taxon>
    </lineage>
</organism>
<dbReference type="InterPro" id="IPR006015">
    <property type="entry name" value="Universal_stress_UspA"/>
</dbReference>
<evidence type="ECO:0000259" key="3">
    <source>
        <dbReference type="Pfam" id="PF00582"/>
    </source>
</evidence>
<evidence type="ECO:0000256" key="2">
    <source>
        <dbReference type="PIRNR" id="PIRNR006276"/>
    </source>
</evidence>